<dbReference type="PANTHER" id="PTHR42659:SF9">
    <property type="entry name" value="XANTHINE DEHYDROGENASE FAD-BINDING SUBUNIT XDHB-RELATED"/>
    <property type="match status" value="1"/>
</dbReference>
<name>A0A7G1G9K2_9BACT</name>
<dbReference type="GO" id="GO:0071949">
    <property type="term" value="F:FAD binding"/>
    <property type="evidence" value="ECO:0007669"/>
    <property type="project" value="InterPro"/>
</dbReference>
<evidence type="ECO:0000313" key="3">
    <source>
        <dbReference type="Proteomes" id="UP000516361"/>
    </source>
</evidence>
<keyword evidence="3" id="KW-1185">Reference proteome</keyword>
<dbReference type="InterPro" id="IPR002346">
    <property type="entry name" value="Mopterin_DH_FAD-bd"/>
</dbReference>
<dbReference type="PANTHER" id="PTHR42659">
    <property type="entry name" value="XANTHINE DEHYDROGENASE SUBUNIT C-RELATED"/>
    <property type="match status" value="1"/>
</dbReference>
<dbReference type="InterPro" id="IPR051312">
    <property type="entry name" value="Diverse_Substr_Oxidored"/>
</dbReference>
<dbReference type="InterPro" id="IPR016166">
    <property type="entry name" value="FAD-bd_PCMH"/>
</dbReference>
<dbReference type="Pfam" id="PF03450">
    <property type="entry name" value="CO_deh_flav_C"/>
    <property type="match status" value="1"/>
</dbReference>
<evidence type="ECO:0000313" key="2">
    <source>
        <dbReference type="EMBL" id="BBE29999.1"/>
    </source>
</evidence>
<dbReference type="InParanoid" id="A0A7G1G9K2"/>
<organism evidence="2 3">
    <name type="scientific">Tepiditoga spiralis</name>
    <dbReference type="NCBI Taxonomy" id="2108365"/>
    <lineage>
        <taxon>Bacteria</taxon>
        <taxon>Thermotogati</taxon>
        <taxon>Thermotogota</taxon>
        <taxon>Thermotogae</taxon>
        <taxon>Petrotogales</taxon>
        <taxon>Petrotogaceae</taxon>
        <taxon>Tepiditoga</taxon>
    </lineage>
</organism>
<dbReference type="PROSITE" id="PS51387">
    <property type="entry name" value="FAD_PCMH"/>
    <property type="match status" value="1"/>
</dbReference>
<dbReference type="InterPro" id="IPR036683">
    <property type="entry name" value="CO_DH_flav_C_dom_sf"/>
</dbReference>
<dbReference type="InterPro" id="IPR005107">
    <property type="entry name" value="CO_DH_flav_C"/>
</dbReference>
<dbReference type="KEGG" id="ocy:OSSY52_01400"/>
<dbReference type="SUPFAM" id="SSF56176">
    <property type="entry name" value="FAD-binding/transporter-associated domain-like"/>
    <property type="match status" value="1"/>
</dbReference>
<dbReference type="SMART" id="SM01092">
    <property type="entry name" value="CO_deh_flav_C"/>
    <property type="match status" value="1"/>
</dbReference>
<dbReference type="EMBL" id="AP018712">
    <property type="protein sequence ID" value="BBE29999.1"/>
    <property type="molecule type" value="Genomic_DNA"/>
</dbReference>
<sequence>MEIAYKPKTLEEALKIKNDLNCTVYAGGTDLMVKYKNLSIPNIKNTVIFISDLKELKNIKINEKIEIGACVTQSELIHSNLPNIIKNISSQISSPAIRNLGTIGGNICNASPAGDLLPLLYSLDSKLTLQSYDSIQEVLIYDFIISPGKIKLKENEILTKISFKNINFNNIYYKKVGTRKSNALSKISFLGLANINNENKIEDIRISFGAVGPTVIRNKELENSLINKKVNDLRINRILNSYSEVIKPIDDLRSTSKYRKTVSLNLLENFLRGLVR</sequence>
<dbReference type="Pfam" id="PF00941">
    <property type="entry name" value="FAD_binding_5"/>
    <property type="match status" value="1"/>
</dbReference>
<protein>
    <submittedName>
        <fullName evidence="2">Xanthine dehydrogenase FAD-binding subunit XdhB</fullName>
    </submittedName>
</protein>
<dbReference type="GO" id="GO:0016491">
    <property type="term" value="F:oxidoreductase activity"/>
    <property type="evidence" value="ECO:0007669"/>
    <property type="project" value="InterPro"/>
</dbReference>
<gene>
    <name evidence="2" type="primary">xdhB2</name>
    <name evidence="2" type="ORF">OSSY52_01400</name>
</gene>
<dbReference type="AlphaFoldDB" id="A0A7G1G9K2"/>
<dbReference type="Gene3D" id="3.30.390.50">
    <property type="entry name" value="CO dehydrogenase flavoprotein, C-terminal domain"/>
    <property type="match status" value="1"/>
</dbReference>
<accession>A0A7G1G9K2</accession>
<dbReference type="InterPro" id="IPR016167">
    <property type="entry name" value="FAD-bd_PCMH_sub1"/>
</dbReference>
<reference evidence="2 3" key="1">
    <citation type="submission" date="2018-06" db="EMBL/GenBank/DDBJ databases">
        <title>Genome sequencing of Oceanotoga sp. sy52.</title>
        <authorList>
            <person name="Mori K."/>
        </authorList>
    </citation>
    <scope>NUCLEOTIDE SEQUENCE [LARGE SCALE GENOMIC DNA]</scope>
    <source>
        <strain evidence="3">sy52</strain>
    </source>
</reference>
<evidence type="ECO:0000259" key="1">
    <source>
        <dbReference type="PROSITE" id="PS51387"/>
    </source>
</evidence>
<dbReference type="RefSeq" id="WP_190615138.1">
    <property type="nucleotide sequence ID" value="NZ_AP018712.1"/>
</dbReference>
<dbReference type="Gene3D" id="3.30.43.10">
    <property type="entry name" value="Uridine Diphospho-n-acetylenolpyruvylglucosamine Reductase, domain 2"/>
    <property type="match status" value="1"/>
</dbReference>
<dbReference type="Proteomes" id="UP000516361">
    <property type="component" value="Chromosome"/>
</dbReference>
<feature type="domain" description="FAD-binding PCMH-type" evidence="1">
    <location>
        <begin position="1"/>
        <end position="168"/>
    </location>
</feature>
<dbReference type="Gene3D" id="3.30.465.10">
    <property type="match status" value="1"/>
</dbReference>
<dbReference type="InterPro" id="IPR036318">
    <property type="entry name" value="FAD-bd_PCMH-like_sf"/>
</dbReference>
<dbReference type="SUPFAM" id="SSF55447">
    <property type="entry name" value="CO dehydrogenase flavoprotein C-terminal domain-like"/>
    <property type="match status" value="1"/>
</dbReference>
<dbReference type="InterPro" id="IPR016169">
    <property type="entry name" value="FAD-bd_PCMH_sub2"/>
</dbReference>
<proteinExistence type="predicted"/>